<dbReference type="STRING" id="1218598.LEP1GSC060_3495"/>
<organism evidence="1 2">
    <name type="scientific">Leptospira weilii serovar Ranarum str. ICFT</name>
    <dbReference type="NCBI Taxonomy" id="1218598"/>
    <lineage>
        <taxon>Bacteria</taxon>
        <taxon>Pseudomonadati</taxon>
        <taxon>Spirochaetota</taxon>
        <taxon>Spirochaetia</taxon>
        <taxon>Leptospirales</taxon>
        <taxon>Leptospiraceae</taxon>
        <taxon>Leptospira</taxon>
    </lineage>
</organism>
<proteinExistence type="predicted"/>
<accession>N1WC81</accession>
<dbReference type="EMBL" id="AOHC02000048">
    <property type="protein sequence ID" value="EMY76520.1"/>
    <property type="molecule type" value="Genomic_DNA"/>
</dbReference>
<dbReference type="Proteomes" id="UP000012313">
    <property type="component" value="Unassembled WGS sequence"/>
</dbReference>
<sequence>MELSCKFHYLGYRYIQFLELEIGLPSFWRKILIRASDQSDAERGPEGTEAVRRSRAGARYCAFYFGFDHG</sequence>
<evidence type="ECO:0000313" key="1">
    <source>
        <dbReference type="EMBL" id="EMY76520.1"/>
    </source>
</evidence>
<keyword evidence="2" id="KW-1185">Reference proteome</keyword>
<gene>
    <name evidence="1" type="ORF">LEP1GSC060_3495</name>
</gene>
<evidence type="ECO:0000313" key="2">
    <source>
        <dbReference type="Proteomes" id="UP000012313"/>
    </source>
</evidence>
<comment type="caution">
    <text evidence="1">The sequence shown here is derived from an EMBL/GenBank/DDBJ whole genome shotgun (WGS) entry which is preliminary data.</text>
</comment>
<protein>
    <submittedName>
        <fullName evidence="1">Uncharacterized protein</fullName>
    </submittedName>
</protein>
<reference evidence="1" key="1">
    <citation type="submission" date="2013-03" db="EMBL/GenBank/DDBJ databases">
        <authorList>
            <person name="Harkins D.M."/>
            <person name="Durkin A.S."/>
            <person name="Brinkac L.M."/>
            <person name="Haft D.H."/>
            <person name="Selengut J.D."/>
            <person name="Sanka R."/>
            <person name="DePew J."/>
            <person name="Purushe J."/>
            <person name="Hartskeerl R.A."/>
            <person name="Ahmed A."/>
            <person name="van der Linden H."/>
            <person name="Goris M.G.A."/>
            <person name="Vinetz J.M."/>
            <person name="Sutton G.G."/>
            <person name="Nierman W.C."/>
            <person name="Fouts D.E."/>
        </authorList>
    </citation>
    <scope>NUCLEOTIDE SEQUENCE [LARGE SCALE GENOMIC DNA]</scope>
    <source>
        <strain evidence="1">ICFT</strain>
    </source>
</reference>
<dbReference type="AlphaFoldDB" id="N1WC81"/>
<name>N1WC81_9LEPT</name>